<protein>
    <submittedName>
        <fullName evidence="3">Beta-glucuronidase</fullName>
    </submittedName>
</protein>
<evidence type="ECO:0000256" key="1">
    <source>
        <dbReference type="SAM" id="SignalP"/>
    </source>
</evidence>
<dbReference type="InParanoid" id="A0A2P5HQV9"/>
<dbReference type="InterPro" id="IPR017853">
    <property type="entry name" value="GH"/>
</dbReference>
<keyword evidence="1" id="KW-0732">Signal</keyword>
<accession>A0A2P5HQV9</accession>
<dbReference type="AlphaFoldDB" id="A0A2P5HQV9"/>
<dbReference type="PANTHER" id="PTHR36183">
    <property type="entry name" value="BETA-GLUCURONIDASE"/>
    <property type="match status" value="1"/>
</dbReference>
<dbReference type="PANTHER" id="PTHR36183:SF2">
    <property type="entry name" value="BETA-GLUCURONIDASE C-TERMINAL DOMAIN-CONTAINING PROTEIN"/>
    <property type="match status" value="1"/>
</dbReference>
<dbReference type="Gene3D" id="3.20.20.80">
    <property type="entry name" value="Glycosidases"/>
    <property type="match status" value="1"/>
</dbReference>
<gene>
    <name evidence="3" type="ORF">DHEL01_v209008</name>
</gene>
<dbReference type="Gene3D" id="2.60.40.1180">
    <property type="entry name" value="Golgi alpha-mannosidase II"/>
    <property type="match status" value="1"/>
</dbReference>
<feature type="signal peptide" evidence="1">
    <location>
        <begin position="1"/>
        <end position="15"/>
    </location>
</feature>
<dbReference type="Proteomes" id="UP000094444">
    <property type="component" value="Unassembled WGS sequence"/>
</dbReference>
<comment type="caution">
    <text evidence="3">The sequence shown here is derived from an EMBL/GenBank/DDBJ whole genome shotgun (WGS) entry which is preliminary data.</text>
</comment>
<proteinExistence type="predicted"/>
<dbReference type="EMBL" id="MAVT02000965">
    <property type="protein sequence ID" value="POS72605.1"/>
    <property type="molecule type" value="Genomic_DNA"/>
</dbReference>
<dbReference type="InterPro" id="IPR052974">
    <property type="entry name" value="GH79_Enzymes"/>
</dbReference>
<sequence>MTWLLFITLIPRVFGALMTGSKLHWRQEETRNIQLQVPNAAPEGRQIVDASFQSYSIEFSYMLDFAGNASHPNAYSYQMLQNLGDIAGSYPIIRAGGTTQNRNTYVANQTEALIARFSTPGADQPASLTVGPAWFESFQQFPKGTRYIYGLNFNDGEEGKKQTVLQAGAAYRGIGKDLYAFEIGNEVNAWPGGSRRPANYTTKSYVAQWTEYADAIGKNALGEDDAELRPLFQGCAFTAPRDIEPGNVSVWNIQSVLELGMARSGRLKTVADHDYMGANCEGSKVPTIKDNILNHHRMTSLMWYHEALGNFSASQGVPYVLGETNSISCQGMPGVSDVFASALWAVDYVLYVATLQVSRLHFHMGTAYRYSPWQPITVNGTAPFAKPLYYGNLFTASALSGGNKQVQILLNETVLTAYAIFDAGSSGSDIACATAHDTAAAQPRLTSLVLLNLNIYNSTFTSPRPYTSFEFNLPNGAGNISIGSSDVRVYRLTAPGVEVAGNVTFAGQYVDNSSGVLTGEKSVEEAEDLGNGQARVRVGDGEALLIMF</sequence>
<name>A0A2P5HQV9_DIAHE</name>
<dbReference type="OrthoDB" id="2831684at2759"/>
<dbReference type="InterPro" id="IPR013780">
    <property type="entry name" value="Glyco_hydro_b"/>
</dbReference>
<evidence type="ECO:0000313" key="3">
    <source>
        <dbReference type="EMBL" id="POS72605.1"/>
    </source>
</evidence>
<dbReference type="Pfam" id="PF16862">
    <property type="entry name" value="Glyco_hydro_79C"/>
    <property type="match status" value="1"/>
</dbReference>
<evidence type="ECO:0000259" key="2">
    <source>
        <dbReference type="Pfam" id="PF16862"/>
    </source>
</evidence>
<feature type="domain" description="Beta-glucuronidase C-terminal" evidence="2">
    <location>
        <begin position="443"/>
        <end position="545"/>
    </location>
</feature>
<evidence type="ECO:0000313" key="4">
    <source>
        <dbReference type="Proteomes" id="UP000094444"/>
    </source>
</evidence>
<dbReference type="InterPro" id="IPR031728">
    <property type="entry name" value="GlcAase_C"/>
</dbReference>
<keyword evidence="4" id="KW-1185">Reference proteome</keyword>
<reference evidence="3" key="1">
    <citation type="submission" date="2017-09" db="EMBL/GenBank/DDBJ databases">
        <title>Polyketide synthases of a Diaporthe helianthi virulent isolate.</title>
        <authorList>
            <person name="Baroncelli R."/>
        </authorList>
    </citation>
    <scope>NUCLEOTIDE SEQUENCE [LARGE SCALE GENOMIC DNA]</scope>
    <source>
        <strain evidence="3">7/96</strain>
    </source>
</reference>
<feature type="chain" id="PRO_5015203368" evidence="1">
    <location>
        <begin position="16"/>
        <end position="548"/>
    </location>
</feature>
<dbReference type="SUPFAM" id="SSF51445">
    <property type="entry name" value="(Trans)glycosidases"/>
    <property type="match status" value="1"/>
</dbReference>
<organism evidence="3 4">
    <name type="scientific">Diaporthe helianthi</name>
    <dbReference type="NCBI Taxonomy" id="158607"/>
    <lineage>
        <taxon>Eukaryota</taxon>
        <taxon>Fungi</taxon>
        <taxon>Dikarya</taxon>
        <taxon>Ascomycota</taxon>
        <taxon>Pezizomycotina</taxon>
        <taxon>Sordariomycetes</taxon>
        <taxon>Sordariomycetidae</taxon>
        <taxon>Diaporthales</taxon>
        <taxon>Diaporthaceae</taxon>
        <taxon>Diaporthe</taxon>
    </lineage>
</organism>